<feature type="region of interest" description="Disordered" evidence="1">
    <location>
        <begin position="107"/>
        <end position="129"/>
    </location>
</feature>
<sequence>MTAASLGTRLNFDSEYTPSNEYKQPSPVQVRRRSAATRERARRGGGRGGQQRNEVHAEHNLVDEENLSDHGVQYESNFNMSLATTNVEPYNPACDYVGASTSGTNFSHEQSSDFVTPSVGDLDNPRRSTRPHVPTVSCFRNFCIREKLHVEDVKNSFSL</sequence>
<dbReference type="Proteomes" id="UP000222542">
    <property type="component" value="Unassembled WGS sequence"/>
</dbReference>
<name>A0A2G3A8K9_CAPAN</name>
<keyword evidence="3" id="KW-1185">Reference proteome</keyword>
<feature type="compositionally biased region" description="Polar residues" evidence="1">
    <location>
        <begin position="14"/>
        <end position="27"/>
    </location>
</feature>
<feature type="compositionally biased region" description="Basic residues" evidence="1">
    <location>
        <begin position="30"/>
        <end position="45"/>
    </location>
</feature>
<organism evidence="2 3">
    <name type="scientific">Capsicum annuum</name>
    <name type="common">Capsicum pepper</name>
    <dbReference type="NCBI Taxonomy" id="4072"/>
    <lineage>
        <taxon>Eukaryota</taxon>
        <taxon>Viridiplantae</taxon>
        <taxon>Streptophyta</taxon>
        <taxon>Embryophyta</taxon>
        <taxon>Tracheophyta</taxon>
        <taxon>Spermatophyta</taxon>
        <taxon>Magnoliopsida</taxon>
        <taxon>eudicotyledons</taxon>
        <taxon>Gunneridae</taxon>
        <taxon>Pentapetalae</taxon>
        <taxon>asterids</taxon>
        <taxon>lamiids</taxon>
        <taxon>Solanales</taxon>
        <taxon>Solanaceae</taxon>
        <taxon>Solanoideae</taxon>
        <taxon>Capsiceae</taxon>
        <taxon>Capsicum</taxon>
    </lineage>
</organism>
<accession>A0A2G3A8K9</accession>
<proteinExistence type="predicted"/>
<reference evidence="2 3" key="2">
    <citation type="journal article" date="2017" name="Genome Biol.">
        <title>New reference genome sequences of hot pepper reveal the massive evolution of plant disease-resistance genes by retroduplication.</title>
        <authorList>
            <person name="Kim S."/>
            <person name="Park J."/>
            <person name="Yeom S.I."/>
            <person name="Kim Y.M."/>
            <person name="Seo E."/>
            <person name="Kim K.T."/>
            <person name="Kim M.S."/>
            <person name="Lee J.M."/>
            <person name="Cheong K."/>
            <person name="Shin H.S."/>
            <person name="Kim S.B."/>
            <person name="Han K."/>
            <person name="Lee J."/>
            <person name="Park M."/>
            <person name="Lee H.A."/>
            <person name="Lee H.Y."/>
            <person name="Lee Y."/>
            <person name="Oh S."/>
            <person name="Lee J.H."/>
            <person name="Choi E."/>
            <person name="Choi E."/>
            <person name="Lee S.E."/>
            <person name="Jeon J."/>
            <person name="Kim H."/>
            <person name="Choi G."/>
            <person name="Song H."/>
            <person name="Lee J."/>
            <person name="Lee S.C."/>
            <person name="Kwon J.K."/>
            <person name="Lee H.Y."/>
            <person name="Koo N."/>
            <person name="Hong Y."/>
            <person name="Kim R.W."/>
            <person name="Kang W.H."/>
            <person name="Huh J.H."/>
            <person name="Kang B.C."/>
            <person name="Yang T.J."/>
            <person name="Lee Y.H."/>
            <person name="Bennetzen J.L."/>
            <person name="Choi D."/>
        </authorList>
    </citation>
    <scope>NUCLEOTIDE SEQUENCE [LARGE SCALE GENOMIC DNA]</scope>
    <source>
        <strain evidence="3">cv. CM334</strain>
    </source>
</reference>
<comment type="caution">
    <text evidence="2">The sequence shown here is derived from an EMBL/GenBank/DDBJ whole genome shotgun (WGS) entry which is preliminary data.</text>
</comment>
<reference evidence="2 3" key="1">
    <citation type="journal article" date="2014" name="Nat. Genet.">
        <title>Genome sequence of the hot pepper provides insights into the evolution of pungency in Capsicum species.</title>
        <authorList>
            <person name="Kim S."/>
            <person name="Park M."/>
            <person name="Yeom S.I."/>
            <person name="Kim Y.M."/>
            <person name="Lee J.M."/>
            <person name="Lee H.A."/>
            <person name="Seo E."/>
            <person name="Choi J."/>
            <person name="Cheong K."/>
            <person name="Kim K.T."/>
            <person name="Jung K."/>
            <person name="Lee G.W."/>
            <person name="Oh S.K."/>
            <person name="Bae C."/>
            <person name="Kim S.B."/>
            <person name="Lee H.Y."/>
            <person name="Kim S.Y."/>
            <person name="Kim M.S."/>
            <person name="Kang B.C."/>
            <person name="Jo Y.D."/>
            <person name="Yang H.B."/>
            <person name="Jeong H.J."/>
            <person name="Kang W.H."/>
            <person name="Kwon J.K."/>
            <person name="Shin C."/>
            <person name="Lim J.Y."/>
            <person name="Park J.H."/>
            <person name="Huh J.H."/>
            <person name="Kim J.S."/>
            <person name="Kim B.D."/>
            <person name="Cohen O."/>
            <person name="Paran I."/>
            <person name="Suh M.C."/>
            <person name="Lee S.B."/>
            <person name="Kim Y.K."/>
            <person name="Shin Y."/>
            <person name="Noh S.J."/>
            <person name="Park J."/>
            <person name="Seo Y.S."/>
            <person name="Kwon S.Y."/>
            <person name="Kim H.A."/>
            <person name="Park J.M."/>
            <person name="Kim H.J."/>
            <person name="Choi S.B."/>
            <person name="Bosland P.W."/>
            <person name="Reeves G."/>
            <person name="Jo S.H."/>
            <person name="Lee B.W."/>
            <person name="Cho H.T."/>
            <person name="Choi H.S."/>
            <person name="Lee M.S."/>
            <person name="Yu Y."/>
            <person name="Do Choi Y."/>
            <person name="Park B.S."/>
            <person name="van Deynze A."/>
            <person name="Ashrafi H."/>
            <person name="Hill T."/>
            <person name="Kim W.T."/>
            <person name="Pai H.S."/>
            <person name="Ahn H.K."/>
            <person name="Yeam I."/>
            <person name="Giovannoni J.J."/>
            <person name="Rose J.K."/>
            <person name="Sorensen I."/>
            <person name="Lee S.J."/>
            <person name="Kim R.W."/>
            <person name="Choi I.Y."/>
            <person name="Choi B.S."/>
            <person name="Lim J.S."/>
            <person name="Lee Y.H."/>
            <person name="Choi D."/>
        </authorList>
    </citation>
    <scope>NUCLEOTIDE SEQUENCE [LARGE SCALE GENOMIC DNA]</scope>
    <source>
        <strain evidence="3">cv. CM334</strain>
    </source>
</reference>
<protein>
    <submittedName>
        <fullName evidence="2">Uncharacterized protein</fullName>
    </submittedName>
</protein>
<dbReference type="Gramene" id="PHT90567">
    <property type="protein sequence ID" value="PHT90567"/>
    <property type="gene ID" value="T459_05680"/>
</dbReference>
<evidence type="ECO:0000256" key="1">
    <source>
        <dbReference type="SAM" id="MobiDB-lite"/>
    </source>
</evidence>
<feature type="compositionally biased region" description="Basic and acidic residues" evidence="1">
    <location>
        <begin position="53"/>
        <end position="62"/>
    </location>
</feature>
<feature type="region of interest" description="Disordered" evidence="1">
    <location>
        <begin position="1"/>
        <end position="68"/>
    </location>
</feature>
<evidence type="ECO:0000313" key="2">
    <source>
        <dbReference type="EMBL" id="PHT90567.1"/>
    </source>
</evidence>
<evidence type="ECO:0000313" key="3">
    <source>
        <dbReference type="Proteomes" id="UP000222542"/>
    </source>
</evidence>
<gene>
    <name evidence="2" type="ORF">T459_05680</name>
</gene>
<dbReference type="AlphaFoldDB" id="A0A2G3A8K9"/>
<dbReference type="EMBL" id="AYRZ02000002">
    <property type="protein sequence ID" value="PHT90567.1"/>
    <property type="molecule type" value="Genomic_DNA"/>
</dbReference>